<feature type="transmembrane region" description="Helical" evidence="1">
    <location>
        <begin position="12"/>
        <end position="28"/>
    </location>
</feature>
<dbReference type="EMBL" id="SLZW01000007">
    <property type="protein sequence ID" value="TCS61676.1"/>
    <property type="molecule type" value="Genomic_DNA"/>
</dbReference>
<protein>
    <submittedName>
        <fullName evidence="2">Uncharacterized protein</fullName>
    </submittedName>
</protein>
<reference evidence="2 3" key="1">
    <citation type="submission" date="2019-03" db="EMBL/GenBank/DDBJ databases">
        <title>Genomic Encyclopedia of Type Strains, Phase IV (KMG-IV): sequencing the most valuable type-strain genomes for metagenomic binning, comparative biology and taxonomic classification.</title>
        <authorList>
            <person name="Goeker M."/>
        </authorList>
    </citation>
    <scope>NUCLEOTIDE SEQUENCE [LARGE SCALE GENOMIC DNA]</scope>
    <source>
        <strain evidence="2 3">DSM 101688</strain>
    </source>
</reference>
<evidence type="ECO:0000256" key="1">
    <source>
        <dbReference type="SAM" id="Phobius"/>
    </source>
</evidence>
<accession>A0A4R3J9J5</accession>
<proteinExistence type="predicted"/>
<dbReference type="AlphaFoldDB" id="A0A4R3J9J5"/>
<organism evidence="2 3">
    <name type="scientific">Varunaivibrio sulfuroxidans</name>
    <dbReference type="NCBI Taxonomy" id="1773489"/>
    <lineage>
        <taxon>Bacteria</taxon>
        <taxon>Pseudomonadati</taxon>
        <taxon>Pseudomonadota</taxon>
        <taxon>Alphaproteobacteria</taxon>
        <taxon>Rhodospirillales</taxon>
        <taxon>Magnetovibrionaceae</taxon>
        <taxon>Varunaivibrio</taxon>
    </lineage>
</organism>
<keyword evidence="1" id="KW-1133">Transmembrane helix</keyword>
<evidence type="ECO:0000313" key="3">
    <source>
        <dbReference type="Proteomes" id="UP000295304"/>
    </source>
</evidence>
<comment type="caution">
    <text evidence="2">The sequence shown here is derived from an EMBL/GenBank/DDBJ whole genome shotgun (WGS) entry which is preliminary data.</text>
</comment>
<keyword evidence="1" id="KW-0472">Membrane</keyword>
<keyword evidence="1" id="KW-0812">Transmembrane</keyword>
<sequence length="38" mass="4072">MPPSAPGSCVNALSRFLAYMVVAYMVVVRKMALEGGVR</sequence>
<name>A0A4R3J9J5_9PROT</name>
<gene>
    <name evidence="2" type="ORF">EDD55_10785</name>
</gene>
<dbReference type="Proteomes" id="UP000295304">
    <property type="component" value="Unassembled WGS sequence"/>
</dbReference>
<keyword evidence="3" id="KW-1185">Reference proteome</keyword>
<evidence type="ECO:0000313" key="2">
    <source>
        <dbReference type="EMBL" id="TCS61676.1"/>
    </source>
</evidence>